<evidence type="ECO:0000313" key="2">
    <source>
        <dbReference type="WBParaSite" id="RSKR_0000991000.1"/>
    </source>
</evidence>
<sequence length="387" mass="43537">MPDNDETALLTHSYQIVDIIEKGPLSSIYRVIQRSTGKAFTVKTISIGRLKNSIGYKIEDIDKEIEICSKLHNPYLIQLQNVIKGENSVHMIFEHLDGSDICFEIVKRASSGFVYSEAVASHYIKQLLEGLCYMHTLAIIHRDVRPHNILLAGRDNNAPLKVRGFTSAFRLLNKDSFCDQGKVGIPQFMAPEMVLGSPYNTASDIWSAGVVCYLLLSGKLPFNGPTEYIYESIKKGVINLEGSHWDVIQEPAKDLLIKMLNPKFEERISAADCLKHRWISDKSVPQRKHLNEAVDNIRNYNLRRKMKSRIISVVNHPAWENLDNKNISSQQSSTVLNNILAGGDVCDAEPISRISTNMPLIGKDHLNKISNPVTVVEKVTSSIMSFY</sequence>
<dbReference type="WBParaSite" id="RSKR_0000991000.1">
    <property type="protein sequence ID" value="RSKR_0000991000.1"/>
    <property type="gene ID" value="RSKR_0000991000"/>
</dbReference>
<name>A0AC35UDZ3_9BILA</name>
<dbReference type="Proteomes" id="UP000095286">
    <property type="component" value="Unplaced"/>
</dbReference>
<evidence type="ECO:0000313" key="1">
    <source>
        <dbReference type="Proteomes" id="UP000095286"/>
    </source>
</evidence>
<reference evidence="2" key="1">
    <citation type="submission" date="2016-11" db="UniProtKB">
        <authorList>
            <consortium name="WormBaseParasite"/>
        </authorList>
    </citation>
    <scope>IDENTIFICATION</scope>
    <source>
        <strain evidence="2">KR3021</strain>
    </source>
</reference>
<proteinExistence type="predicted"/>
<accession>A0AC35UDZ3</accession>
<organism evidence="1 2">
    <name type="scientific">Rhabditophanes sp. KR3021</name>
    <dbReference type="NCBI Taxonomy" id="114890"/>
    <lineage>
        <taxon>Eukaryota</taxon>
        <taxon>Metazoa</taxon>
        <taxon>Ecdysozoa</taxon>
        <taxon>Nematoda</taxon>
        <taxon>Chromadorea</taxon>
        <taxon>Rhabditida</taxon>
        <taxon>Tylenchina</taxon>
        <taxon>Panagrolaimomorpha</taxon>
        <taxon>Strongyloidoidea</taxon>
        <taxon>Alloionematidae</taxon>
        <taxon>Rhabditophanes</taxon>
    </lineage>
</organism>
<protein>
    <submittedName>
        <fullName evidence="2">Protein kinase domain-containing protein</fullName>
    </submittedName>
</protein>